<accession>A0A8H3CNF6</accession>
<dbReference type="InterPro" id="IPR028978">
    <property type="entry name" value="Chorismate_lyase_/UTRA_dom_sf"/>
</dbReference>
<organism evidence="1 2">
    <name type="scientific">Rhizoctonia solani</name>
    <dbReference type="NCBI Taxonomy" id="456999"/>
    <lineage>
        <taxon>Eukaryota</taxon>
        <taxon>Fungi</taxon>
        <taxon>Dikarya</taxon>
        <taxon>Basidiomycota</taxon>
        <taxon>Agaricomycotina</taxon>
        <taxon>Agaricomycetes</taxon>
        <taxon>Cantharellales</taxon>
        <taxon>Ceratobasidiaceae</taxon>
        <taxon>Rhizoctonia</taxon>
    </lineage>
</organism>
<dbReference type="AlphaFoldDB" id="A0A8H3CNF6"/>
<reference evidence="1" key="1">
    <citation type="submission" date="2021-01" db="EMBL/GenBank/DDBJ databases">
        <authorList>
            <person name="Kaushik A."/>
        </authorList>
    </citation>
    <scope>NUCLEOTIDE SEQUENCE</scope>
    <source>
        <strain evidence="1">AG3-1AP</strain>
    </source>
</reference>
<protein>
    <submittedName>
        <fullName evidence="1">Uncharacterized protein</fullName>
    </submittedName>
</protein>
<dbReference type="EMBL" id="CAJMWV010004022">
    <property type="protein sequence ID" value="CAE6492170.1"/>
    <property type="molecule type" value="Genomic_DNA"/>
</dbReference>
<evidence type="ECO:0000313" key="1">
    <source>
        <dbReference type="EMBL" id="CAE6492170.1"/>
    </source>
</evidence>
<name>A0A8H3CNF6_9AGAM</name>
<sequence>MSSDSFSTNQTYFQFEWPAEITGLERIALTAKGDLQRTLRSVSSPPITNSGIDPPRSAYFSKPISVQRIWETPASGPVSSASPETPVTQTRRVNLMCEGHVACVCISTIKMTTEETAHLFLEEKFAIGQMFRRMGKPAAFQLISAGVEPSLAGLGQENLWRTYTLKTDGFECEIKEIFPDRRMFASPQSAECWMHRPATAEEGRVPDKTPKAAMMTLAY</sequence>
<evidence type="ECO:0000313" key="2">
    <source>
        <dbReference type="Proteomes" id="UP000663831"/>
    </source>
</evidence>
<dbReference type="Gene3D" id="3.40.1410.10">
    <property type="entry name" value="Chorismate lyase-like"/>
    <property type="match status" value="1"/>
</dbReference>
<gene>
    <name evidence="1" type="ORF">RDB_LOCUS110050</name>
</gene>
<proteinExistence type="predicted"/>
<comment type="caution">
    <text evidence="1">The sequence shown here is derived from an EMBL/GenBank/DDBJ whole genome shotgun (WGS) entry which is preliminary data.</text>
</comment>
<dbReference type="Proteomes" id="UP000663831">
    <property type="component" value="Unassembled WGS sequence"/>
</dbReference>